<feature type="domain" description="WSC" evidence="14">
    <location>
        <begin position="20"/>
        <end position="109"/>
    </location>
</feature>
<dbReference type="PANTHER" id="PTHR24416">
    <property type="entry name" value="TYROSINE-PROTEIN KINASE RECEPTOR"/>
    <property type="match status" value="1"/>
</dbReference>
<evidence type="ECO:0000256" key="4">
    <source>
        <dbReference type="ARBA" id="ARBA00022741"/>
    </source>
</evidence>
<evidence type="ECO:0000256" key="7">
    <source>
        <dbReference type="ARBA" id="ARBA00023136"/>
    </source>
</evidence>
<dbReference type="Proteomes" id="UP001168972">
    <property type="component" value="Unassembled WGS sequence"/>
</dbReference>
<dbReference type="GO" id="GO:0005524">
    <property type="term" value="F:ATP binding"/>
    <property type="evidence" value="ECO:0007669"/>
    <property type="project" value="UniProtKB-KW"/>
</dbReference>
<dbReference type="GO" id="GO:0004714">
    <property type="term" value="F:transmembrane receptor protein tyrosine kinase activity"/>
    <property type="evidence" value="ECO:0007669"/>
    <property type="project" value="TreeGrafter"/>
</dbReference>
<dbReference type="Pfam" id="PF00041">
    <property type="entry name" value="fn3"/>
    <property type="match status" value="1"/>
</dbReference>
<proteinExistence type="predicted"/>
<dbReference type="SMART" id="SM00321">
    <property type="entry name" value="WSC"/>
    <property type="match status" value="1"/>
</dbReference>
<evidence type="ECO:0000259" key="12">
    <source>
        <dbReference type="PROSITE" id="PS50011"/>
    </source>
</evidence>
<dbReference type="GO" id="GO:0043235">
    <property type="term" value="C:receptor complex"/>
    <property type="evidence" value="ECO:0007669"/>
    <property type="project" value="TreeGrafter"/>
</dbReference>
<dbReference type="Pfam" id="PF01822">
    <property type="entry name" value="WSC"/>
    <property type="match status" value="1"/>
</dbReference>
<dbReference type="Pfam" id="PF07714">
    <property type="entry name" value="PK_Tyr_Ser-Thr"/>
    <property type="match status" value="1"/>
</dbReference>
<dbReference type="InterPro" id="IPR001245">
    <property type="entry name" value="Ser-Thr/Tyr_kinase_cat_dom"/>
</dbReference>
<dbReference type="InterPro" id="IPR050122">
    <property type="entry name" value="RTK"/>
</dbReference>
<evidence type="ECO:0008006" key="17">
    <source>
        <dbReference type="Google" id="ProtNLM"/>
    </source>
</evidence>
<dbReference type="Gene3D" id="2.60.40.10">
    <property type="entry name" value="Immunoglobulins"/>
    <property type="match status" value="1"/>
</dbReference>
<name>A0AA39FFN9_MICHY</name>
<dbReference type="PROSITE" id="PS51212">
    <property type="entry name" value="WSC"/>
    <property type="match status" value="1"/>
</dbReference>
<evidence type="ECO:0000259" key="13">
    <source>
        <dbReference type="PROSITE" id="PS50853"/>
    </source>
</evidence>
<keyword evidence="5" id="KW-0067">ATP-binding</keyword>
<comment type="subcellular location">
    <subcellularLocation>
        <location evidence="1">Membrane</location>
        <topology evidence="1">Single-pass type I membrane protein</topology>
    </subcellularLocation>
</comment>
<feature type="chain" id="PRO_5041418435" description="Tyrosine-protein kinase Wsck" evidence="11">
    <location>
        <begin position="20"/>
        <end position="720"/>
    </location>
</feature>
<keyword evidence="7 10" id="KW-0472">Membrane</keyword>
<keyword evidence="16" id="KW-1185">Reference proteome</keyword>
<dbReference type="InterPro" id="IPR013783">
    <property type="entry name" value="Ig-like_fold"/>
</dbReference>
<keyword evidence="6 10" id="KW-1133">Transmembrane helix</keyword>
<reference evidence="15" key="1">
    <citation type="journal article" date="2023" name="bioRxiv">
        <title>Scaffold-level genome assemblies of two parasitoid biocontrol wasps reveal the parthenogenesis mechanism and an associated novel virus.</title>
        <authorList>
            <person name="Inwood S."/>
            <person name="Skelly J."/>
            <person name="Guhlin J."/>
            <person name="Harrop T."/>
            <person name="Goldson S."/>
            <person name="Dearden P."/>
        </authorList>
    </citation>
    <scope>NUCLEOTIDE SEQUENCE</scope>
    <source>
        <strain evidence="15">Lincoln</strain>
        <tissue evidence="15">Whole body</tissue>
    </source>
</reference>
<dbReference type="Pfam" id="PF23144">
    <property type="entry name" value="Fn3_PTPRU"/>
    <property type="match status" value="1"/>
</dbReference>
<dbReference type="Gene3D" id="1.10.510.10">
    <property type="entry name" value="Transferase(Phosphotransferase) domain 1"/>
    <property type="match status" value="1"/>
</dbReference>
<evidence type="ECO:0000256" key="11">
    <source>
        <dbReference type="SAM" id="SignalP"/>
    </source>
</evidence>
<dbReference type="InterPro" id="IPR003961">
    <property type="entry name" value="FN3_dom"/>
</dbReference>
<dbReference type="CDD" id="cd00063">
    <property type="entry name" value="FN3"/>
    <property type="match status" value="1"/>
</dbReference>
<evidence type="ECO:0000256" key="8">
    <source>
        <dbReference type="ARBA" id="ARBA00023170"/>
    </source>
</evidence>
<keyword evidence="4" id="KW-0547">Nucleotide-binding</keyword>
<dbReference type="SUPFAM" id="SSF56112">
    <property type="entry name" value="Protein kinase-like (PK-like)"/>
    <property type="match status" value="1"/>
</dbReference>
<feature type="domain" description="Protein kinase" evidence="12">
    <location>
        <begin position="448"/>
        <end position="702"/>
    </location>
</feature>
<dbReference type="GO" id="GO:0007169">
    <property type="term" value="P:cell surface receptor protein tyrosine kinase signaling pathway"/>
    <property type="evidence" value="ECO:0007669"/>
    <property type="project" value="TreeGrafter"/>
</dbReference>
<dbReference type="InterPro" id="IPR057598">
    <property type="entry name" value="Fn3_PTPRU"/>
</dbReference>
<dbReference type="AlphaFoldDB" id="A0AA39FFN9"/>
<dbReference type="SUPFAM" id="SSF49265">
    <property type="entry name" value="Fibronectin type III"/>
    <property type="match status" value="1"/>
</dbReference>
<dbReference type="InterPro" id="IPR002889">
    <property type="entry name" value="WSC_carb-bd"/>
</dbReference>
<reference evidence="15" key="2">
    <citation type="submission" date="2023-03" db="EMBL/GenBank/DDBJ databases">
        <authorList>
            <person name="Inwood S.N."/>
            <person name="Skelly J.G."/>
            <person name="Guhlin J."/>
            <person name="Harrop T.W.R."/>
            <person name="Goldson S.G."/>
            <person name="Dearden P.K."/>
        </authorList>
    </citation>
    <scope>NUCLEOTIDE SEQUENCE</scope>
    <source>
        <strain evidence="15">Lincoln</strain>
        <tissue evidence="15">Whole body</tissue>
    </source>
</reference>
<feature type="signal peptide" evidence="11">
    <location>
        <begin position="1"/>
        <end position="19"/>
    </location>
</feature>
<gene>
    <name evidence="15" type="ORF">PV327_002385</name>
</gene>
<evidence type="ECO:0000256" key="9">
    <source>
        <dbReference type="ARBA" id="ARBA00023180"/>
    </source>
</evidence>
<keyword evidence="9" id="KW-0325">Glycoprotein</keyword>
<dbReference type="EMBL" id="JAQQBR010001831">
    <property type="protein sequence ID" value="KAK0168606.1"/>
    <property type="molecule type" value="Genomic_DNA"/>
</dbReference>
<dbReference type="GO" id="GO:0005886">
    <property type="term" value="C:plasma membrane"/>
    <property type="evidence" value="ECO:0007669"/>
    <property type="project" value="TreeGrafter"/>
</dbReference>
<organism evidence="15 16">
    <name type="scientific">Microctonus hyperodae</name>
    <name type="common">Parasitoid wasp</name>
    <dbReference type="NCBI Taxonomy" id="165561"/>
    <lineage>
        <taxon>Eukaryota</taxon>
        <taxon>Metazoa</taxon>
        <taxon>Ecdysozoa</taxon>
        <taxon>Arthropoda</taxon>
        <taxon>Hexapoda</taxon>
        <taxon>Insecta</taxon>
        <taxon>Pterygota</taxon>
        <taxon>Neoptera</taxon>
        <taxon>Endopterygota</taxon>
        <taxon>Hymenoptera</taxon>
        <taxon>Apocrita</taxon>
        <taxon>Ichneumonoidea</taxon>
        <taxon>Braconidae</taxon>
        <taxon>Euphorinae</taxon>
        <taxon>Microctonus</taxon>
    </lineage>
</organism>
<protein>
    <recommendedName>
        <fullName evidence="17">Tyrosine-protein kinase Wsck</fullName>
    </recommendedName>
</protein>
<evidence type="ECO:0000256" key="10">
    <source>
        <dbReference type="SAM" id="Phobius"/>
    </source>
</evidence>
<dbReference type="PROSITE" id="PS50011">
    <property type="entry name" value="PROTEIN_KINASE_DOM"/>
    <property type="match status" value="1"/>
</dbReference>
<feature type="domain" description="Fibronectin type-III" evidence="13">
    <location>
        <begin position="115"/>
        <end position="214"/>
    </location>
</feature>
<dbReference type="PROSITE" id="PS50853">
    <property type="entry name" value="FN3"/>
    <property type="match status" value="1"/>
</dbReference>
<evidence type="ECO:0000259" key="14">
    <source>
        <dbReference type="PROSITE" id="PS51212"/>
    </source>
</evidence>
<feature type="transmembrane region" description="Helical" evidence="10">
    <location>
        <begin position="364"/>
        <end position="388"/>
    </location>
</feature>
<sequence length="720" mass="80107">MNQKIYIITLCLSFGYGVSVQDYLGCFKSPTTDFDSPLLVFNYAVTPIKCIAECKSRYFMYAALMKGEQCYCMSKYGGDGPSNGCTNPCSGDGKAFCGSHDSMSVYSTDQKGPSPPRGLEVSENKPTSLRVMWQPPDIPNGIVRSYNIRVVAVETHSTLQLFPTQIEIIGGTSDNTVLTNLQPGTKYNISIVALNAVGESEAIYVIDWTQIGPPDKPEKPKIIEKNDSTIKLRIAKGSSENGPLTAYQIVVADAGIIPPTSHDIAYTNYDKAIKNDIPYYITGEFEAAEFYKYKEFVVGNGLKIGGYYNAPLEQPFDNPQIGVVLVSKLRNEIQYSYSDLLGSEKSDNFMFNRSTGNSGFDSTIVGLCVAIALLGTLLLATVLGYFILRRRHEQIRMTKLPEQQELTLQGPMHEVDNMAYIPEDVPERPNHYQDLKSRVWSIPKNFLNVDSIPLRRGRFGTIHTGTVQDKNGAPTKVLVHCISDGKLRASEKKNMLRELDVCIKVGSMNHLAGLVGNCETPDTLYVVLELPPQNLKSRLLGARSGDLFPTEYILPIGSSIAAGLSYLEAHKVLHSHLCARSIGLTDDFVPKIMGFGIGRHSLEDMKLARWTAPERFGHKKHNPAVVWSYGVVIWEMMSMGGTPYSDLQDECDVEEAVVEKDVRLPQLRDMPDPVYEVLLSCWQNNSEERPMFDELMRLHTLSICPITAITEPYLPELELN</sequence>
<dbReference type="InterPro" id="IPR036116">
    <property type="entry name" value="FN3_sf"/>
</dbReference>
<keyword evidence="8" id="KW-0675">Receptor</keyword>
<accession>A0AA39FFN9</accession>
<comment type="caution">
    <text evidence="15">The sequence shown here is derived from an EMBL/GenBank/DDBJ whole genome shotgun (WGS) entry which is preliminary data.</text>
</comment>
<evidence type="ECO:0000256" key="2">
    <source>
        <dbReference type="ARBA" id="ARBA00022692"/>
    </source>
</evidence>
<dbReference type="InterPro" id="IPR000719">
    <property type="entry name" value="Prot_kinase_dom"/>
</dbReference>
<evidence type="ECO:0000313" key="16">
    <source>
        <dbReference type="Proteomes" id="UP001168972"/>
    </source>
</evidence>
<dbReference type="InterPro" id="IPR011009">
    <property type="entry name" value="Kinase-like_dom_sf"/>
</dbReference>
<evidence type="ECO:0000256" key="6">
    <source>
        <dbReference type="ARBA" id="ARBA00022989"/>
    </source>
</evidence>
<evidence type="ECO:0000256" key="5">
    <source>
        <dbReference type="ARBA" id="ARBA00022840"/>
    </source>
</evidence>
<keyword evidence="2 10" id="KW-0812">Transmembrane</keyword>
<evidence type="ECO:0000256" key="1">
    <source>
        <dbReference type="ARBA" id="ARBA00004479"/>
    </source>
</evidence>
<evidence type="ECO:0000256" key="3">
    <source>
        <dbReference type="ARBA" id="ARBA00022729"/>
    </source>
</evidence>
<dbReference type="PANTHER" id="PTHR24416:SF550">
    <property type="entry name" value="FIBROBLAST GROWTH FACTOR RECEPTOR HOMOLOG 1-RELATED"/>
    <property type="match status" value="1"/>
</dbReference>
<dbReference type="SMART" id="SM00060">
    <property type="entry name" value="FN3"/>
    <property type="match status" value="1"/>
</dbReference>
<keyword evidence="3 11" id="KW-0732">Signal</keyword>
<evidence type="ECO:0000313" key="15">
    <source>
        <dbReference type="EMBL" id="KAK0168606.1"/>
    </source>
</evidence>